<dbReference type="EMBL" id="GBRH01196996">
    <property type="protein sequence ID" value="JAE00900.1"/>
    <property type="molecule type" value="Transcribed_RNA"/>
</dbReference>
<sequence length="68" mass="7556">MSNLNFGNCCTKKSIAIFISCDWVWFLLSSTGLQMVNGCIPLPFRFLHFKTLASTICQILQLSPVGSL</sequence>
<name>A0A0A9EJH1_ARUDO</name>
<reference evidence="1" key="2">
    <citation type="journal article" date="2015" name="Data Brief">
        <title>Shoot transcriptome of the giant reed, Arundo donax.</title>
        <authorList>
            <person name="Barrero R.A."/>
            <person name="Guerrero F.D."/>
            <person name="Moolhuijzen P."/>
            <person name="Goolsby J.A."/>
            <person name="Tidwell J."/>
            <person name="Bellgard S.E."/>
            <person name="Bellgard M.I."/>
        </authorList>
    </citation>
    <scope>NUCLEOTIDE SEQUENCE</scope>
    <source>
        <tissue evidence="1">Shoot tissue taken approximately 20 cm above the soil surface</tissue>
    </source>
</reference>
<dbReference type="AlphaFoldDB" id="A0A0A9EJH1"/>
<accession>A0A0A9EJH1</accession>
<reference evidence="1" key="1">
    <citation type="submission" date="2014-09" db="EMBL/GenBank/DDBJ databases">
        <authorList>
            <person name="Magalhaes I.L.F."/>
            <person name="Oliveira U."/>
            <person name="Santos F.R."/>
            <person name="Vidigal T.H.D.A."/>
            <person name="Brescovit A.D."/>
            <person name="Santos A.J."/>
        </authorList>
    </citation>
    <scope>NUCLEOTIDE SEQUENCE</scope>
    <source>
        <tissue evidence="1">Shoot tissue taken approximately 20 cm above the soil surface</tissue>
    </source>
</reference>
<proteinExistence type="predicted"/>
<evidence type="ECO:0000313" key="1">
    <source>
        <dbReference type="EMBL" id="JAE00900.1"/>
    </source>
</evidence>
<protein>
    <submittedName>
        <fullName evidence="1">Uncharacterized protein</fullName>
    </submittedName>
</protein>
<organism evidence="1">
    <name type="scientific">Arundo donax</name>
    <name type="common">Giant reed</name>
    <name type="synonym">Donax arundinaceus</name>
    <dbReference type="NCBI Taxonomy" id="35708"/>
    <lineage>
        <taxon>Eukaryota</taxon>
        <taxon>Viridiplantae</taxon>
        <taxon>Streptophyta</taxon>
        <taxon>Embryophyta</taxon>
        <taxon>Tracheophyta</taxon>
        <taxon>Spermatophyta</taxon>
        <taxon>Magnoliopsida</taxon>
        <taxon>Liliopsida</taxon>
        <taxon>Poales</taxon>
        <taxon>Poaceae</taxon>
        <taxon>PACMAD clade</taxon>
        <taxon>Arundinoideae</taxon>
        <taxon>Arundineae</taxon>
        <taxon>Arundo</taxon>
    </lineage>
</organism>